<dbReference type="RefSeq" id="WP_268062039.1">
    <property type="nucleotide sequence ID" value="NZ_JAPQFJ010000014.1"/>
</dbReference>
<gene>
    <name evidence="11" type="ORF">OW729_13400</name>
</gene>
<dbReference type="PANTHER" id="PTHR35091:SF2">
    <property type="entry name" value="FLAGELLAR PROTEIN FLIL"/>
    <property type="match status" value="1"/>
</dbReference>
<keyword evidence="5 10" id="KW-0145">Chemotaxis</keyword>
<evidence type="ECO:0000256" key="3">
    <source>
        <dbReference type="ARBA" id="ARBA00008281"/>
    </source>
</evidence>
<evidence type="ECO:0000256" key="7">
    <source>
        <dbReference type="ARBA" id="ARBA00022779"/>
    </source>
</evidence>
<dbReference type="Pfam" id="PF03748">
    <property type="entry name" value="FliL"/>
    <property type="match status" value="1"/>
</dbReference>
<evidence type="ECO:0000256" key="4">
    <source>
        <dbReference type="ARBA" id="ARBA00022475"/>
    </source>
</evidence>
<evidence type="ECO:0000256" key="5">
    <source>
        <dbReference type="ARBA" id="ARBA00022500"/>
    </source>
</evidence>
<keyword evidence="12" id="KW-1185">Reference proteome</keyword>
<keyword evidence="11" id="KW-0282">Flagellum</keyword>
<keyword evidence="11" id="KW-0966">Cell projection</keyword>
<comment type="subcellular location">
    <subcellularLocation>
        <location evidence="2">Cell membrane</location>
        <topology evidence="2">Single-pass membrane protein</topology>
    </subcellularLocation>
</comment>
<dbReference type="InterPro" id="IPR005503">
    <property type="entry name" value="FliL"/>
</dbReference>
<evidence type="ECO:0000256" key="1">
    <source>
        <dbReference type="ARBA" id="ARBA00002254"/>
    </source>
</evidence>
<reference evidence="11" key="1">
    <citation type="submission" date="2022-12" db="EMBL/GenBank/DDBJ databases">
        <title>Clostridium sp. nov., isolated from industrial wastewater.</title>
        <authorList>
            <person name="Jiayan W."/>
        </authorList>
    </citation>
    <scope>NUCLEOTIDE SEQUENCE</scope>
    <source>
        <strain evidence="11">ZC22-4</strain>
    </source>
</reference>
<dbReference type="PANTHER" id="PTHR35091">
    <property type="entry name" value="FLAGELLAR PROTEIN FLIL"/>
    <property type="match status" value="1"/>
</dbReference>
<sequence>MSEVTNKETGKKGNVLKVIIIVLLAAVLVGGGTFGGYYVSTKLNSQKTKINVVKSEVVNKRTFALDEFLVNLKAENAQRFIKAKIFVGYAGEKQDKKFEEELTDKKAILRDNINSILRNKKPEEFTDSGIQKMKEEIKQKINPFLKKGEITDIYFSDILVQ</sequence>
<dbReference type="EMBL" id="JAPQFJ010000014">
    <property type="protein sequence ID" value="MCY6959610.1"/>
    <property type="molecule type" value="Genomic_DNA"/>
</dbReference>
<evidence type="ECO:0000313" key="12">
    <source>
        <dbReference type="Proteomes" id="UP001144612"/>
    </source>
</evidence>
<protein>
    <recommendedName>
        <fullName evidence="10">Flagellar protein FliL</fullName>
    </recommendedName>
</protein>
<accession>A0ABT4DBC9</accession>
<proteinExistence type="inferred from homology"/>
<comment type="caution">
    <text evidence="11">The sequence shown here is derived from an EMBL/GenBank/DDBJ whole genome shotgun (WGS) entry which is preliminary data.</text>
</comment>
<comment type="similarity">
    <text evidence="3 10">Belongs to the FliL family.</text>
</comment>
<organism evidence="11 12">
    <name type="scientific">Clostridium brassicae</name>
    <dbReference type="NCBI Taxonomy" id="2999072"/>
    <lineage>
        <taxon>Bacteria</taxon>
        <taxon>Bacillati</taxon>
        <taxon>Bacillota</taxon>
        <taxon>Clostridia</taxon>
        <taxon>Eubacteriales</taxon>
        <taxon>Clostridiaceae</taxon>
        <taxon>Clostridium</taxon>
    </lineage>
</organism>
<keyword evidence="7 10" id="KW-0283">Flagellar rotation</keyword>
<evidence type="ECO:0000256" key="6">
    <source>
        <dbReference type="ARBA" id="ARBA00022692"/>
    </source>
</evidence>
<evidence type="ECO:0000256" key="8">
    <source>
        <dbReference type="ARBA" id="ARBA00022989"/>
    </source>
</evidence>
<feature type="transmembrane region" description="Helical" evidence="10">
    <location>
        <begin position="15"/>
        <end position="39"/>
    </location>
</feature>
<name>A0ABT4DBC9_9CLOT</name>
<keyword evidence="8 10" id="KW-1133">Transmembrane helix</keyword>
<keyword evidence="9 10" id="KW-0472">Membrane</keyword>
<evidence type="ECO:0000256" key="10">
    <source>
        <dbReference type="RuleBase" id="RU364125"/>
    </source>
</evidence>
<dbReference type="Proteomes" id="UP001144612">
    <property type="component" value="Unassembled WGS sequence"/>
</dbReference>
<evidence type="ECO:0000256" key="9">
    <source>
        <dbReference type="ARBA" id="ARBA00023136"/>
    </source>
</evidence>
<evidence type="ECO:0000313" key="11">
    <source>
        <dbReference type="EMBL" id="MCY6959610.1"/>
    </source>
</evidence>
<evidence type="ECO:0000256" key="2">
    <source>
        <dbReference type="ARBA" id="ARBA00004162"/>
    </source>
</evidence>
<keyword evidence="6 10" id="KW-0812">Transmembrane</keyword>
<keyword evidence="4 10" id="KW-1003">Cell membrane</keyword>
<keyword evidence="11" id="KW-0969">Cilium</keyword>
<comment type="function">
    <text evidence="1 10">Controls the rotational direction of flagella during chemotaxis.</text>
</comment>